<dbReference type="AlphaFoldDB" id="A0A2X0K5A5"/>
<dbReference type="Proteomes" id="UP000249723">
    <property type="component" value="Unassembled WGS sequence"/>
</dbReference>
<reference evidence="3" key="1">
    <citation type="submission" date="2016-10" db="EMBL/GenBank/DDBJ databases">
        <authorList>
            <person name="Jeantristanb JTB J.-T."/>
            <person name="Ricardo R."/>
        </authorList>
    </citation>
    <scope>NUCLEOTIDE SEQUENCE [LARGE SCALE GENOMIC DNA]</scope>
</reference>
<evidence type="ECO:0000313" key="3">
    <source>
        <dbReference type="Proteomes" id="UP000249723"/>
    </source>
</evidence>
<protein>
    <submittedName>
        <fullName evidence="2">BZ3500_MvSof-1268-A1-R1_Chr2-3g05410 protein</fullName>
    </submittedName>
</protein>
<keyword evidence="3" id="KW-1185">Reference proteome</keyword>
<gene>
    <name evidence="2" type="ORF">BZ3500_MVSOF-1268-A1-R1_CHR2-3G05410</name>
</gene>
<proteinExistence type="predicted"/>
<dbReference type="EMBL" id="FMWP01000011">
    <property type="protein sequence ID" value="SCZ87942.1"/>
    <property type="molecule type" value="Genomic_DNA"/>
</dbReference>
<name>A0A2X0K5A5_9BASI</name>
<evidence type="ECO:0000313" key="2">
    <source>
        <dbReference type="EMBL" id="SCZ87942.1"/>
    </source>
</evidence>
<evidence type="ECO:0000256" key="1">
    <source>
        <dbReference type="SAM" id="MobiDB-lite"/>
    </source>
</evidence>
<organism evidence="2 3">
    <name type="scientific">Microbotryum saponariae</name>
    <dbReference type="NCBI Taxonomy" id="289078"/>
    <lineage>
        <taxon>Eukaryota</taxon>
        <taxon>Fungi</taxon>
        <taxon>Dikarya</taxon>
        <taxon>Basidiomycota</taxon>
        <taxon>Pucciniomycotina</taxon>
        <taxon>Microbotryomycetes</taxon>
        <taxon>Microbotryales</taxon>
        <taxon>Microbotryaceae</taxon>
        <taxon>Microbotryum</taxon>
    </lineage>
</organism>
<sequence length="58" mass="6583">MQTSLAPRRPTPKHHCRPVTISSATPTSFTLVDSIDRSHECIPSQLFLDRVEESHRRG</sequence>
<feature type="region of interest" description="Disordered" evidence="1">
    <location>
        <begin position="1"/>
        <end position="22"/>
    </location>
</feature>
<accession>A0A2X0K5A5</accession>